<dbReference type="Proteomes" id="UP000184476">
    <property type="component" value="Unassembled WGS sequence"/>
</dbReference>
<reference evidence="1 2" key="1">
    <citation type="submission" date="2016-11" db="EMBL/GenBank/DDBJ databases">
        <authorList>
            <person name="Jaros S."/>
            <person name="Januszkiewicz K."/>
            <person name="Wedrychowicz H."/>
        </authorList>
    </citation>
    <scope>NUCLEOTIDE SEQUENCE [LARGE SCALE GENOMIC DNA]</scope>
    <source>
        <strain evidence="1 2">DSM 44666</strain>
    </source>
</reference>
<dbReference type="OrthoDB" id="2988649at2"/>
<accession>A0A1M4YTL5</accession>
<proteinExistence type="predicted"/>
<dbReference type="AlphaFoldDB" id="A0A1M4YTL5"/>
<gene>
    <name evidence="1" type="ORF">SAMN05444392_107141</name>
</gene>
<sequence length="130" mass="15393">MDEKQQIREFQRKVEQTLFRHRSFLDVTSMLQESNARLTRSVMRAVTECGCIEIRASRQEYSKGLQNSIHKYRSHLYHNLCESCTDLVSTEMGKHLFYFTSLCSLLEIPLSQIFKQELKNLSTLGFFYLR</sequence>
<organism evidence="1 2">
    <name type="scientific">Seinonella peptonophila</name>
    <dbReference type="NCBI Taxonomy" id="112248"/>
    <lineage>
        <taxon>Bacteria</taxon>
        <taxon>Bacillati</taxon>
        <taxon>Bacillota</taxon>
        <taxon>Bacilli</taxon>
        <taxon>Bacillales</taxon>
        <taxon>Thermoactinomycetaceae</taxon>
        <taxon>Seinonella</taxon>
    </lineage>
</organism>
<protein>
    <recommendedName>
        <fullName evidence="3">DUF1573 domain-containing protein</fullName>
    </recommendedName>
</protein>
<evidence type="ECO:0000313" key="1">
    <source>
        <dbReference type="EMBL" id="SHF09189.1"/>
    </source>
</evidence>
<dbReference type="RefSeq" id="WP_073155145.1">
    <property type="nucleotide sequence ID" value="NZ_FQVL01000007.1"/>
</dbReference>
<evidence type="ECO:0008006" key="3">
    <source>
        <dbReference type="Google" id="ProtNLM"/>
    </source>
</evidence>
<dbReference type="EMBL" id="FQVL01000007">
    <property type="protein sequence ID" value="SHF09189.1"/>
    <property type="molecule type" value="Genomic_DNA"/>
</dbReference>
<keyword evidence="2" id="KW-1185">Reference proteome</keyword>
<evidence type="ECO:0000313" key="2">
    <source>
        <dbReference type="Proteomes" id="UP000184476"/>
    </source>
</evidence>
<dbReference type="STRING" id="112248.SAMN05444392_107141"/>
<name>A0A1M4YTL5_9BACL</name>